<dbReference type="InterPro" id="IPR039111">
    <property type="entry name" value="STAP1/STAP2"/>
</dbReference>
<feature type="region of interest" description="Disordered" evidence="1">
    <location>
        <begin position="99"/>
        <end position="183"/>
    </location>
</feature>
<accession>A0ABC9XTI9</accession>
<comment type="caution">
    <text evidence="2">The sequence shown here is derived from an EMBL/GenBank/DDBJ whole genome shotgun (WGS) entry which is preliminary data.</text>
</comment>
<evidence type="ECO:0000313" key="2">
    <source>
        <dbReference type="EMBL" id="GAB0200676.1"/>
    </source>
</evidence>
<proteinExistence type="predicted"/>
<dbReference type="InterPro" id="IPR036860">
    <property type="entry name" value="SH2_dom_sf"/>
</dbReference>
<dbReference type="Proteomes" id="UP001623348">
    <property type="component" value="Unassembled WGS sequence"/>
</dbReference>
<protein>
    <submittedName>
        <fullName evidence="2">Signal-transducing adaptor protein 2</fullName>
    </submittedName>
</protein>
<name>A0ABC9XTI9_GRUJA</name>
<evidence type="ECO:0000256" key="1">
    <source>
        <dbReference type="SAM" id="MobiDB-lite"/>
    </source>
</evidence>
<organism evidence="2 3">
    <name type="scientific">Grus japonensis</name>
    <name type="common">Japanese crane</name>
    <name type="synonym">Red-crowned crane</name>
    <dbReference type="NCBI Taxonomy" id="30415"/>
    <lineage>
        <taxon>Eukaryota</taxon>
        <taxon>Metazoa</taxon>
        <taxon>Chordata</taxon>
        <taxon>Craniata</taxon>
        <taxon>Vertebrata</taxon>
        <taxon>Euteleostomi</taxon>
        <taxon>Archelosauria</taxon>
        <taxon>Archosauria</taxon>
        <taxon>Dinosauria</taxon>
        <taxon>Saurischia</taxon>
        <taxon>Theropoda</taxon>
        <taxon>Coelurosauria</taxon>
        <taxon>Aves</taxon>
        <taxon>Neognathae</taxon>
        <taxon>Neoaves</taxon>
        <taxon>Gruiformes</taxon>
        <taxon>Gruidae</taxon>
        <taxon>Grus</taxon>
    </lineage>
</organism>
<dbReference type="EMBL" id="BAAFJT010000028">
    <property type="protein sequence ID" value="GAB0200676.1"/>
    <property type="molecule type" value="Genomic_DNA"/>
</dbReference>
<dbReference type="Gene3D" id="3.30.505.10">
    <property type="entry name" value="SH2 domain"/>
    <property type="match status" value="1"/>
</dbReference>
<gene>
    <name evidence="2" type="ORF">GRJ2_002533100</name>
</gene>
<reference evidence="2 3" key="1">
    <citation type="submission" date="2024-06" db="EMBL/GenBank/DDBJ databases">
        <title>The draft genome of Grus japonensis, version 3.</title>
        <authorList>
            <person name="Nabeshima K."/>
            <person name="Suzuki S."/>
            <person name="Onuma M."/>
        </authorList>
    </citation>
    <scope>NUCLEOTIDE SEQUENCE [LARGE SCALE GENOMIC DNA]</scope>
    <source>
        <strain evidence="2 3">451A</strain>
    </source>
</reference>
<sequence length="183" mass="19543">MFGCPQPLEVLDLGELVAVRAEGGGLVLRLRGQEVTLKVTRLEAERLLERSAGGGNMVLRPGGHGRGISVTTRQELNGAVLLKHYRVNRVDRGYVIDVDAPVSDGDRDPAHPLLPPTRAPGLAPKGLAPMGSDNPKAGHPKAWVPSRSWEPPPPAQGKEPWELGPPPGDRDPQGSGPPQDWDP</sequence>
<dbReference type="PANTHER" id="PTHR16186">
    <property type="entry name" value="SIGNAL-TRANSDUCING ADAPTOR PROTEIN-RELATED"/>
    <property type="match status" value="1"/>
</dbReference>
<dbReference type="PANTHER" id="PTHR16186:SF11">
    <property type="entry name" value="SIGNAL-TRANSDUCING ADAPTOR PROTEIN 2"/>
    <property type="match status" value="1"/>
</dbReference>
<keyword evidence="3" id="KW-1185">Reference proteome</keyword>
<dbReference type="AlphaFoldDB" id="A0ABC9XTI9"/>
<evidence type="ECO:0000313" key="3">
    <source>
        <dbReference type="Proteomes" id="UP001623348"/>
    </source>
</evidence>